<dbReference type="CDD" id="cd00077">
    <property type="entry name" value="HDc"/>
    <property type="match status" value="1"/>
</dbReference>
<evidence type="ECO:0000313" key="5">
    <source>
        <dbReference type="Proteomes" id="UP000266426"/>
    </source>
</evidence>
<feature type="modified residue" description="4-aspartylphosphate" evidence="1">
    <location>
        <position position="63"/>
    </location>
</feature>
<dbReference type="SMART" id="SM00471">
    <property type="entry name" value="HDc"/>
    <property type="match status" value="1"/>
</dbReference>
<dbReference type="AlphaFoldDB" id="A0A3A4R8E4"/>
<dbReference type="PANTHER" id="PTHR45228:SF1">
    <property type="entry name" value="CYCLIC DI-GMP PHOSPHODIESTERASE TM_0186"/>
    <property type="match status" value="1"/>
</dbReference>
<organism evidence="4 5">
    <name type="scientific">Candidatus Auribacter fodinae</name>
    <dbReference type="NCBI Taxonomy" id="2093366"/>
    <lineage>
        <taxon>Bacteria</taxon>
        <taxon>Pseudomonadati</taxon>
        <taxon>Candidatus Auribacterota</taxon>
        <taxon>Candidatus Auribacteria</taxon>
        <taxon>Candidatus Auribacterales</taxon>
        <taxon>Candidatus Auribacteraceae</taxon>
        <taxon>Candidatus Auribacter</taxon>
    </lineage>
</organism>
<feature type="domain" description="HD-GYP" evidence="3">
    <location>
        <begin position="157"/>
        <end position="376"/>
    </location>
</feature>
<dbReference type="Proteomes" id="UP000266426">
    <property type="component" value="Unassembled WGS sequence"/>
</dbReference>
<gene>
    <name evidence="4" type="ORF">C4541_09630</name>
</gene>
<evidence type="ECO:0000313" key="4">
    <source>
        <dbReference type="EMBL" id="RJP57771.1"/>
    </source>
</evidence>
<dbReference type="Pfam" id="PF13487">
    <property type="entry name" value="HD_5"/>
    <property type="match status" value="1"/>
</dbReference>
<dbReference type="GO" id="GO:0000160">
    <property type="term" value="P:phosphorelay signal transduction system"/>
    <property type="evidence" value="ECO:0007669"/>
    <property type="project" value="InterPro"/>
</dbReference>
<dbReference type="Gene3D" id="1.10.3210.10">
    <property type="entry name" value="Hypothetical protein af1432"/>
    <property type="match status" value="1"/>
</dbReference>
<dbReference type="InterPro" id="IPR052020">
    <property type="entry name" value="Cyclic_di-GMP/3'3'-cGAMP_PDE"/>
</dbReference>
<protein>
    <submittedName>
        <fullName evidence="4">Response regulator</fullName>
    </submittedName>
</protein>
<proteinExistence type="predicted"/>
<accession>A0A3A4R8E4</accession>
<dbReference type="PROSITE" id="PS51832">
    <property type="entry name" value="HD_GYP"/>
    <property type="match status" value="1"/>
</dbReference>
<dbReference type="PROSITE" id="PS50110">
    <property type="entry name" value="RESPONSE_REGULATORY"/>
    <property type="match status" value="1"/>
</dbReference>
<dbReference type="InterPro" id="IPR003607">
    <property type="entry name" value="HD/PDEase_dom"/>
</dbReference>
<comment type="caution">
    <text evidence="4">The sequence shown here is derived from an EMBL/GenBank/DDBJ whole genome shotgun (WGS) entry which is preliminary data.</text>
</comment>
<evidence type="ECO:0000256" key="1">
    <source>
        <dbReference type="PROSITE-ProRule" id="PRU00169"/>
    </source>
</evidence>
<dbReference type="SMART" id="SM00448">
    <property type="entry name" value="REC"/>
    <property type="match status" value="1"/>
</dbReference>
<name>A0A3A4R8E4_9BACT</name>
<dbReference type="InterPro" id="IPR037522">
    <property type="entry name" value="HD_GYP_dom"/>
</dbReference>
<dbReference type="Pfam" id="PF00072">
    <property type="entry name" value="Response_reg"/>
    <property type="match status" value="1"/>
</dbReference>
<dbReference type="SUPFAM" id="SSF52172">
    <property type="entry name" value="CheY-like"/>
    <property type="match status" value="1"/>
</dbReference>
<dbReference type="EMBL" id="QZJZ01000075">
    <property type="protein sequence ID" value="RJP57771.1"/>
    <property type="molecule type" value="Genomic_DNA"/>
</dbReference>
<evidence type="ECO:0000259" key="2">
    <source>
        <dbReference type="PROSITE" id="PS50110"/>
    </source>
</evidence>
<dbReference type="InterPro" id="IPR001789">
    <property type="entry name" value="Sig_transdc_resp-reg_receiver"/>
</dbReference>
<dbReference type="SUPFAM" id="SSF109604">
    <property type="entry name" value="HD-domain/PDEase-like"/>
    <property type="match status" value="1"/>
</dbReference>
<dbReference type="Gene3D" id="3.40.50.2300">
    <property type="match status" value="1"/>
</dbReference>
<evidence type="ECO:0000259" key="3">
    <source>
        <dbReference type="PROSITE" id="PS51832"/>
    </source>
</evidence>
<dbReference type="PANTHER" id="PTHR45228">
    <property type="entry name" value="CYCLIC DI-GMP PHOSPHODIESTERASE TM_0186-RELATED"/>
    <property type="match status" value="1"/>
</dbReference>
<sequence>MGEILVQMGRNSQILIIDDNPDVIKMAYEILISEGYQFVSGLSDLSDVIGWIKKNNPELILIDVDMPQVNGLSLLKDIVRAYPGLEKPVLMMVDQKDDESKRLAFKYGAYDFVSKPFNYYEMHARVRNVLSLKERWVKSLQDNSMLEKLLHQQYQQIHNNDLEMLQRLGRAGQLKDNDTGQHVERVSLYSALIAGSIGLPSSQVELIRQTSPMHDIGKIGIPDEILLKPGKLTPEEMEIMKRHCVIGAEIFLSFDSNYEDEKPRNRKVTLKQIYAHESEILRTASLIAYTHHEKWDGSGYPGNLKGSNIPIEGRIVAVADVFDALTTDRPYKSAFSLEKTVELMQSLRGSHFDPEILDEFFNFTDLLEEIQTLHPKNDTKDVHALDAVDKAAQNG</sequence>
<dbReference type="InterPro" id="IPR011006">
    <property type="entry name" value="CheY-like_superfamily"/>
</dbReference>
<reference evidence="4 5" key="1">
    <citation type="journal article" date="2017" name="ISME J.">
        <title>Energy and carbon metabolisms in a deep terrestrial subsurface fluid microbial community.</title>
        <authorList>
            <person name="Momper L."/>
            <person name="Jungbluth S.P."/>
            <person name="Lee M.D."/>
            <person name="Amend J.P."/>
        </authorList>
    </citation>
    <scope>NUCLEOTIDE SEQUENCE [LARGE SCALE GENOMIC DNA]</scope>
    <source>
        <strain evidence="4">SURF_26</strain>
    </source>
</reference>
<feature type="domain" description="Response regulatory" evidence="2">
    <location>
        <begin position="13"/>
        <end position="130"/>
    </location>
</feature>
<keyword evidence="1" id="KW-0597">Phosphoprotein</keyword>